<proteinExistence type="predicted"/>
<reference evidence="2" key="1">
    <citation type="journal article" date="2019" name="Int. J. Syst. Evol. Microbiol.">
        <title>The Global Catalogue of Microorganisms (GCM) 10K type strain sequencing project: providing services to taxonomists for standard genome sequencing and annotation.</title>
        <authorList>
            <consortium name="The Broad Institute Genomics Platform"/>
            <consortium name="The Broad Institute Genome Sequencing Center for Infectious Disease"/>
            <person name="Wu L."/>
            <person name="Ma J."/>
        </authorList>
    </citation>
    <scope>NUCLEOTIDE SEQUENCE [LARGE SCALE GENOMIC DNA]</scope>
    <source>
        <strain evidence="2">CCUG 55608</strain>
    </source>
</reference>
<comment type="caution">
    <text evidence="1">The sequence shown here is derived from an EMBL/GenBank/DDBJ whole genome shotgun (WGS) entry which is preliminary data.</text>
</comment>
<name>A0ABW3QAG4_9BACT</name>
<dbReference type="RefSeq" id="WP_265992337.1">
    <property type="nucleotide sequence ID" value="NZ_CP110973.1"/>
</dbReference>
<evidence type="ECO:0000313" key="1">
    <source>
        <dbReference type="EMBL" id="MFD1141843.1"/>
    </source>
</evidence>
<protein>
    <submittedName>
        <fullName evidence="1">Uncharacterized protein</fullName>
    </submittedName>
</protein>
<organism evidence="1 2">
    <name type="scientific">Larkinella insperata</name>
    <dbReference type="NCBI Taxonomy" id="332158"/>
    <lineage>
        <taxon>Bacteria</taxon>
        <taxon>Pseudomonadati</taxon>
        <taxon>Bacteroidota</taxon>
        <taxon>Cytophagia</taxon>
        <taxon>Cytophagales</taxon>
        <taxon>Spirosomataceae</taxon>
        <taxon>Larkinella</taxon>
    </lineage>
</organism>
<dbReference type="EMBL" id="JBHTLP010000008">
    <property type="protein sequence ID" value="MFD1141843.1"/>
    <property type="molecule type" value="Genomic_DNA"/>
</dbReference>
<evidence type="ECO:0000313" key="2">
    <source>
        <dbReference type="Proteomes" id="UP001597116"/>
    </source>
</evidence>
<keyword evidence="2" id="KW-1185">Reference proteome</keyword>
<dbReference type="Proteomes" id="UP001597116">
    <property type="component" value="Unassembled WGS sequence"/>
</dbReference>
<gene>
    <name evidence="1" type="ORF">ACFQ4C_12020</name>
</gene>
<sequence length="293" mass="33772">MDPRLDGHGKYVRIAMRQTPQDYFFDFVNADFETSAYLLFMDVERTGFFDDPRVPLCMFENATELIDVYIGNPFRAVAGISQLMDEDRYPDLHRYYMLKFLAMFYEQFPSQSDVANVLKVTAQSVWDRAAKKKKEEGSIQKKDADSKDEVLQLVHTAVKITITEVALTDLYEALSPYFQESQRDGLEKCLMGKGQDGNKLLFLEEGNKLADVFKQLYRENGFIGSSKKDVERWIERNFQYTEKDSAKDYTAAYLDKIISGSNNCKSPILKIRQEGNGHVIAPLPRNDRKNLNN</sequence>
<accession>A0ABW3QAG4</accession>